<keyword evidence="3" id="KW-1185">Reference proteome</keyword>
<feature type="region of interest" description="Disordered" evidence="1">
    <location>
        <begin position="652"/>
        <end position="674"/>
    </location>
</feature>
<dbReference type="EMBL" id="CAJVPP010009829">
    <property type="protein sequence ID" value="CAG8707215.1"/>
    <property type="molecule type" value="Genomic_DNA"/>
</dbReference>
<sequence length="674" mass="77778">LPGSSTRKVASWSDSLSLDRLDAGSNDPGFTCKSSVFNIRVRKEAVERVHFWGYLSVLQEMIKREDFRLDANFCKPHTGISNFFSTTCLSRWNNIENFTRLAYTKDPTVTAQKVLDQYIRNLVDITKMNVDSDVADHVRNLRKKIINTEHLKIIGDTLLNLIQEDAKKRKRKTDQTRKDFQSATKNDIENRKTAGYVNSKDLDEEIERFLQGPNEKQPNLFAKRLRERECTPHDEVQTDTITQKSDDDTDREICVSEDECSETSNDASDHEETVEEGEEEVEVETTDNKKAKNQNGQFRLSKKHRQIVERTFNCMKKENMWRLSTGKYVEKELFDLGKKLEFEHAVHSFIVDVDDVIIREHFNKTELDEIDNAPAPQVPELSDEIVEFLNKFCHKTKLDDIRMIIKETMFDGSYDREKDHDKDYIIYAIYSLVREIQNESLKDVNLEAWFNCHVWNAIFDQAFGDLKTISVVRGESSSLASASRKNSERKSGERRKMGRRGDWILRRVSNGVKDEFGAGEAGKSWFDKNGTKVLKEKGLKLPKTLKDMLKKLMDKVDWDSKIQTVGYICRVRHGEPMEVPDEEENFSSVLEILASVLNMKAVVLETMKVVRVKNIKNKQSFKKAGFRKRPRDENQIRLFPCLPTPKKPKVCVKANAEKSHPSSPCPGSLQSTLP</sequence>
<dbReference type="AlphaFoldDB" id="A0A9N9HVC1"/>
<evidence type="ECO:0000256" key="1">
    <source>
        <dbReference type="SAM" id="MobiDB-lite"/>
    </source>
</evidence>
<feature type="region of interest" description="Disordered" evidence="1">
    <location>
        <begin position="167"/>
        <end position="194"/>
    </location>
</feature>
<organism evidence="2 3">
    <name type="scientific">Funneliformis mosseae</name>
    <name type="common">Endomycorrhizal fungus</name>
    <name type="synonym">Glomus mosseae</name>
    <dbReference type="NCBI Taxonomy" id="27381"/>
    <lineage>
        <taxon>Eukaryota</taxon>
        <taxon>Fungi</taxon>
        <taxon>Fungi incertae sedis</taxon>
        <taxon>Mucoromycota</taxon>
        <taxon>Glomeromycotina</taxon>
        <taxon>Glomeromycetes</taxon>
        <taxon>Glomerales</taxon>
        <taxon>Glomeraceae</taxon>
        <taxon>Funneliformis</taxon>
    </lineage>
</organism>
<name>A0A9N9HVC1_FUNMO</name>
<feature type="non-terminal residue" evidence="2">
    <location>
        <position position="1"/>
    </location>
</feature>
<reference evidence="2" key="1">
    <citation type="submission" date="2021-06" db="EMBL/GenBank/DDBJ databases">
        <authorList>
            <person name="Kallberg Y."/>
            <person name="Tangrot J."/>
            <person name="Rosling A."/>
        </authorList>
    </citation>
    <scope>NUCLEOTIDE SEQUENCE</scope>
    <source>
        <strain evidence="2">87-6 pot B 2015</strain>
    </source>
</reference>
<feature type="compositionally biased region" description="Acidic residues" evidence="1">
    <location>
        <begin position="272"/>
        <end position="285"/>
    </location>
</feature>
<evidence type="ECO:0000313" key="2">
    <source>
        <dbReference type="EMBL" id="CAG8707215.1"/>
    </source>
</evidence>
<evidence type="ECO:0000313" key="3">
    <source>
        <dbReference type="Proteomes" id="UP000789375"/>
    </source>
</evidence>
<gene>
    <name evidence="2" type="ORF">FMOSSE_LOCUS14093</name>
</gene>
<accession>A0A9N9HVC1</accession>
<proteinExistence type="predicted"/>
<feature type="non-terminal residue" evidence="2">
    <location>
        <position position="674"/>
    </location>
</feature>
<feature type="region of interest" description="Disordered" evidence="1">
    <location>
        <begin position="230"/>
        <end position="288"/>
    </location>
</feature>
<feature type="compositionally biased region" description="Acidic residues" evidence="1">
    <location>
        <begin position="247"/>
        <end position="261"/>
    </location>
</feature>
<feature type="compositionally biased region" description="Basic and acidic residues" evidence="1">
    <location>
        <begin position="173"/>
        <end position="192"/>
    </location>
</feature>
<comment type="caution">
    <text evidence="2">The sequence shown here is derived from an EMBL/GenBank/DDBJ whole genome shotgun (WGS) entry which is preliminary data.</text>
</comment>
<dbReference type="Proteomes" id="UP000789375">
    <property type="component" value="Unassembled WGS sequence"/>
</dbReference>
<protein>
    <submittedName>
        <fullName evidence="2">11581_t:CDS:1</fullName>
    </submittedName>
</protein>